<keyword evidence="1" id="KW-0472">Membrane</keyword>
<keyword evidence="1" id="KW-1133">Transmembrane helix</keyword>
<sequence>MVITMKATPVTMHRHQSSRTVVSIPALQIAIPGCLSISFIHFGCSRIGSNRFTPGIASNKIQELSINEYECDCSPPISEVSRDCLYDVQNFFSFSLSHAVNPILVYYVPHSIFEDWKYNLMVIL</sequence>
<dbReference type="Proteomes" id="UP000886520">
    <property type="component" value="Chromosome 14"/>
</dbReference>
<protein>
    <submittedName>
        <fullName evidence="2">Uncharacterized protein</fullName>
    </submittedName>
</protein>
<dbReference type="AlphaFoldDB" id="A0A9D4UMQ6"/>
<feature type="transmembrane region" description="Helical" evidence="1">
    <location>
        <begin position="21"/>
        <end position="42"/>
    </location>
</feature>
<accession>A0A9D4UMQ6</accession>
<organism evidence="2 3">
    <name type="scientific">Adiantum capillus-veneris</name>
    <name type="common">Maidenhair fern</name>
    <dbReference type="NCBI Taxonomy" id="13818"/>
    <lineage>
        <taxon>Eukaryota</taxon>
        <taxon>Viridiplantae</taxon>
        <taxon>Streptophyta</taxon>
        <taxon>Embryophyta</taxon>
        <taxon>Tracheophyta</taxon>
        <taxon>Polypodiopsida</taxon>
        <taxon>Polypodiidae</taxon>
        <taxon>Polypodiales</taxon>
        <taxon>Pteridineae</taxon>
        <taxon>Pteridaceae</taxon>
        <taxon>Vittarioideae</taxon>
        <taxon>Adiantum</taxon>
    </lineage>
</organism>
<evidence type="ECO:0000313" key="3">
    <source>
        <dbReference type="Proteomes" id="UP000886520"/>
    </source>
</evidence>
<dbReference type="EMBL" id="JABFUD020000014">
    <property type="protein sequence ID" value="KAI5070744.1"/>
    <property type="molecule type" value="Genomic_DNA"/>
</dbReference>
<evidence type="ECO:0000256" key="1">
    <source>
        <dbReference type="SAM" id="Phobius"/>
    </source>
</evidence>
<keyword evidence="1" id="KW-0812">Transmembrane</keyword>
<gene>
    <name evidence="2" type="ORF">GOP47_0015087</name>
</gene>
<keyword evidence="3" id="KW-1185">Reference proteome</keyword>
<evidence type="ECO:0000313" key="2">
    <source>
        <dbReference type="EMBL" id="KAI5070744.1"/>
    </source>
</evidence>
<proteinExistence type="predicted"/>
<feature type="non-terminal residue" evidence="2">
    <location>
        <position position="124"/>
    </location>
</feature>
<comment type="caution">
    <text evidence="2">The sequence shown here is derived from an EMBL/GenBank/DDBJ whole genome shotgun (WGS) entry which is preliminary data.</text>
</comment>
<name>A0A9D4UMQ6_ADICA</name>
<reference evidence="2" key="1">
    <citation type="submission" date="2021-01" db="EMBL/GenBank/DDBJ databases">
        <title>Adiantum capillus-veneris genome.</title>
        <authorList>
            <person name="Fang Y."/>
            <person name="Liao Q."/>
        </authorList>
    </citation>
    <scope>NUCLEOTIDE SEQUENCE</scope>
    <source>
        <strain evidence="2">H3</strain>
        <tissue evidence="2">Leaf</tissue>
    </source>
</reference>